<sequence>MREIDLGPVQGPLTFVTPEEFGAKGDGLTDDSDAFKNALLTGKKVICMPKKVYNFIKPVDVKRIYAGHLDLNGSLLKNFHILVNLNDAGNDWRQTYPVGKFVIENGEVGGTWGERPANWEVPVIKTGTQMRLQHLKFTNAPYMLAMVNQYLDYMAFEDCLYIENHALFQENVLKLDAINVIGTDGNAKKIDGTAQNLAGDAWIFKQCNEWYSPNNKDYKMIAFHNNSAATMINCIQSGFRIGGSYSDYARVVCISCHYEEEGSMPVTGGQYWYLCSALFLGCFFWGNYQLFNFKSVQYINCTFVQTIDNYRLPHRDFAFFTNGKYLHELDCVMQNCGVGGNYIIDTKGIKQTRKSPKKTYNKFMDYLNIANLSTKVMQNWEHAKFNQTGQYTYEMYVLATELDNYSYSFKTQQINITNERTQVTALLGNAIGGFGIRAIRTSPNGEIHETILHSSSEIAIGDDGNLVARNLVFHDYGEWCDFGFNDDIKTQLPNIWKKISKKPNMIKNMQMLEANGVLVTKDNSTITTDISGMIQVKKA</sequence>
<dbReference type="InterPro" id="IPR012334">
    <property type="entry name" value="Pectin_lyas_fold"/>
</dbReference>
<evidence type="ECO:0000313" key="1">
    <source>
        <dbReference type="EMBL" id="VYT20922.1"/>
    </source>
</evidence>
<dbReference type="SUPFAM" id="SSF51126">
    <property type="entry name" value="Pectin lyase-like"/>
    <property type="match status" value="1"/>
</dbReference>
<organism evidence="1">
    <name type="scientific">Blautia hansenii</name>
    <name type="common">Ruminococcus hansenii</name>
    <dbReference type="NCBI Taxonomy" id="1322"/>
    <lineage>
        <taxon>Bacteria</taxon>
        <taxon>Bacillati</taxon>
        <taxon>Bacillota</taxon>
        <taxon>Clostridia</taxon>
        <taxon>Lachnospirales</taxon>
        <taxon>Lachnospiraceae</taxon>
        <taxon>Blautia</taxon>
    </lineage>
</organism>
<dbReference type="AlphaFoldDB" id="A0A6N2UVW4"/>
<dbReference type="InterPro" id="IPR011050">
    <property type="entry name" value="Pectin_lyase_fold/virulence"/>
</dbReference>
<dbReference type="EMBL" id="CACRSY010000014">
    <property type="protein sequence ID" value="VYT20922.1"/>
    <property type="molecule type" value="Genomic_DNA"/>
</dbReference>
<reference evidence="1" key="1">
    <citation type="submission" date="2019-11" db="EMBL/GenBank/DDBJ databases">
        <authorList>
            <person name="Feng L."/>
        </authorList>
    </citation>
    <scope>NUCLEOTIDE SEQUENCE</scope>
    <source>
        <strain evidence="1">BhanseniiLFYP23</strain>
    </source>
</reference>
<accession>A0A6N2UVW4</accession>
<name>A0A6N2UVW4_BLAHA</name>
<dbReference type="RefSeq" id="WP_156342573.1">
    <property type="nucleotide sequence ID" value="NZ_CACRSY010000014.1"/>
</dbReference>
<proteinExistence type="predicted"/>
<evidence type="ECO:0008006" key="2">
    <source>
        <dbReference type="Google" id="ProtNLM"/>
    </source>
</evidence>
<gene>
    <name evidence="1" type="ORF">BHLFYP23_00628</name>
</gene>
<protein>
    <recommendedName>
        <fullName evidence="2">Pectate lyase superfamily protein</fullName>
    </recommendedName>
</protein>
<dbReference type="Gene3D" id="2.160.20.10">
    <property type="entry name" value="Single-stranded right-handed beta-helix, Pectin lyase-like"/>
    <property type="match status" value="1"/>
</dbReference>